<feature type="transmembrane region" description="Helical" evidence="1">
    <location>
        <begin position="32"/>
        <end position="60"/>
    </location>
</feature>
<organism evidence="2 3">
    <name type="scientific">Mesorhizobium delmotii</name>
    <dbReference type="NCBI Taxonomy" id="1631247"/>
    <lineage>
        <taxon>Bacteria</taxon>
        <taxon>Pseudomonadati</taxon>
        <taxon>Pseudomonadota</taxon>
        <taxon>Alphaproteobacteria</taxon>
        <taxon>Hyphomicrobiales</taxon>
        <taxon>Phyllobacteriaceae</taxon>
        <taxon>Mesorhizobium</taxon>
    </lineage>
</organism>
<sequence length="130" mass="13399">MAGVAVSVVIAIIAIIAPIAAAAIAAIAATAAIIAPIAIIAAIATIAIVATAATIAAAVVGSQDTLDLRSGHRRTLVDLRRRENVSPVQRHAAKLIVSVRQRVALLSREYGPLDLLDSCWNGRRHSKKGG</sequence>
<evidence type="ECO:0000313" key="2">
    <source>
        <dbReference type="EMBL" id="SJM29822.1"/>
    </source>
</evidence>
<gene>
    <name evidence="2" type="ORF">BQ8482_111752</name>
</gene>
<reference evidence="3" key="1">
    <citation type="submission" date="2016-12" db="EMBL/GenBank/DDBJ databases">
        <authorList>
            <person name="Brunel B."/>
        </authorList>
    </citation>
    <scope>NUCLEOTIDE SEQUENCE [LARGE SCALE GENOMIC DNA]</scope>
</reference>
<accession>A0A2P9AFB3</accession>
<evidence type="ECO:0000313" key="3">
    <source>
        <dbReference type="Proteomes" id="UP000245698"/>
    </source>
</evidence>
<name>A0A2P9AFB3_9HYPH</name>
<dbReference type="EMBL" id="FUIG01000013">
    <property type="protein sequence ID" value="SJM29822.1"/>
    <property type="molecule type" value="Genomic_DNA"/>
</dbReference>
<keyword evidence="1" id="KW-0812">Transmembrane</keyword>
<dbReference type="AlphaFoldDB" id="A0A2P9AFB3"/>
<keyword evidence="3" id="KW-1185">Reference proteome</keyword>
<protein>
    <submittedName>
        <fullName evidence="2">Uncharacterized protein</fullName>
    </submittedName>
</protein>
<keyword evidence="1" id="KW-0472">Membrane</keyword>
<evidence type="ECO:0000256" key="1">
    <source>
        <dbReference type="SAM" id="Phobius"/>
    </source>
</evidence>
<dbReference type="Proteomes" id="UP000245698">
    <property type="component" value="Unassembled WGS sequence"/>
</dbReference>
<keyword evidence="1" id="KW-1133">Transmembrane helix</keyword>
<proteinExistence type="predicted"/>